<accession>A0A8F6TWU0</accession>
<feature type="domain" description="4Fe-4S ferredoxin-type" evidence="1">
    <location>
        <begin position="132"/>
        <end position="165"/>
    </location>
</feature>
<dbReference type="KEGG" id="gce:KYE46_17135"/>
<dbReference type="AlphaFoldDB" id="A0A8F6TWU0"/>
<dbReference type="InterPro" id="IPR017896">
    <property type="entry name" value="4Fe4S_Fe-S-bd"/>
</dbReference>
<protein>
    <submittedName>
        <fullName evidence="2">Ferredoxin</fullName>
    </submittedName>
</protein>
<dbReference type="PROSITE" id="PS51379">
    <property type="entry name" value="4FE4S_FER_2"/>
    <property type="match status" value="1"/>
</dbReference>
<reference evidence="2 3" key="1">
    <citation type="submission" date="2021-07" db="EMBL/GenBank/DDBJ databases">
        <title>A novel Jannaschia species isolated from marine dinoflagellate Ceratoperidinium margalefii.</title>
        <authorList>
            <person name="Jiang Y."/>
            <person name="Li Z."/>
        </authorList>
    </citation>
    <scope>NUCLEOTIDE SEQUENCE [LARGE SCALE GENOMIC DNA]</scope>
    <source>
        <strain evidence="2 3">J12C1-MA-4</strain>
    </source>
</reference>
<keyword evidence="3" id="KW-1185">Reference proteome</keyword>
<evidence type="ECO:0000313" key="3">
    <source>
        <dbReference type="Proteomes" id="UP000825009"/>
    </source>
</evidence>
<organism evidence="2 3">
    <name type="scientific">Gymnodinialimonas ceratoperidinii</name>
    <dbReference type="NCBI Taxonomy" id="2856823"/>
    <lineage>
        <taxon>Bacteria</taxon>
        <taxon>Pseudomonadati</taxon>
        <taxon>Pseudomonadota</taxon>
        <taxon>Alphaproteobacteria</taxon>
        <taxon>Rhodobacterales</taxon>
        <taxon>Paracoccaceae</taxon>
        <taxon>Gymnodinialimonas</taxon>
    </lineage>
</organism>
<proteinExistence type="predicted"/>
<evidence type="ECO:0000259" key="1">
    <source>
        <dbReference type="PROSITE" id="PS51379"/>
    </source>
</evidence>
<evidence type="ECO:0000313" key="2">
    <source>
        <dbReference type="EMBL" id="QXT39619.1"/>
    </source>
</evidence>
<dbReference type="RefSeq" id="WP_219002396.1">
    <property type="nucleotide sequence ID" value="NZ_CP079194.1"/>
</dbReference>
<gene>
    <name evidence="2" type="ORF">KYE46_17135</name>
</gene>
<name>A0A8F6TWU0_9RHOB</name>
<dbReference type="Proteomes" id="UP000825009">
    <property type="component" value="Chromosome"/>
</dbReference>
<dbReference type="EMBL" id="CP079194">
    <property type="protein sequence ID" value="QXT39619.1"/>
    <property type="molecule type" value="Genomic_DNA"/>
</dbReference>
<sequence>MDYETLQSAAAPYHLTIVGAFHPDPEDGAPEGTETLVLFAPAEPTFWPHFKKSPEYSDGAADPMNRWSTRALSAIAEETRATPLFPFGGPPYLPFISWALKSGSIHASPVTLLVHNDQGLMISFRGALALRERISLSPPRLTPCLLCPAPCETACPVNALSEHGYDTAACHAYLDTPAGTDCLTRGCKARRACPISQDFSRNPEQSAYHMRSFHP</sequence>